<gene>
    <name evidence="4" type="ORF">JEQ17_44815</name>
</gene>
<dbReference type="Pfam" id="PF00296">
    <property type="entry name" value="Bac_luciferase"/>
    <property type="match status" value="1"/>
</dbReference>
<keyword evidence="1" id="KW-0560">Oxidoreductase</keyword>
<dbReference type="EMBL" id="CP066831">
    <property type="protein sequence ID" value="QQM45841.1"/>
    <property type="molecule type" value="Genomic_DNA"/>
</dbReference>
<feature type="region of interest" description="Disordered" evidence="2">
    <location>
        <begin position="1"/>
        <end position="48"/>
    </location>
</feature>
<organism evidence="4 5">
    <name type="scientific">Streptomyces liliifuscus</name>
    <dbReference type="NCBI Taxonomy" id="2797636"/>
    <lineage>
        <taxon>Bacteria</taxon>
        <taxon>Bacillati</taxon>
        <taxon>Actinomycetota</taxon>
        <taxon>Actinomycetes</taxon>
        <taxon>Kitasatosporales</taxon>
        <taxon>Streptomycetaceae</taxon>
        <taxon>Streptomyces</taxon>
    </lineage>
</organism>
<dbReference type="Proteomes" id="UP000595636">
    <property type="component" value="Chromosome"/>
</dbReference>
<evidence type="ECO:0000259" key="3">
    <source>
        <dbReference type="Pfam" id="PF00296"/>
    </source>
</evidence>
<dbReference type="KEGG" id="slf:JEQ17_44815"/>
<keyword evidence="5" id="KW-1185">Reference proteome</keyword>
<dbReference type="InterPro" id="IPR050564">
    <property type="entry name" value="F420-G6PD/mer"/>
</dbReference>
<evidence type="ECO:0000313" key="5">
    <source>
        <dbReference type="Proteomes" id="UP000595636"/>
    </source>
</evidence>
<protein>
    <submittedName>
        <fullName evidence="4">LLM class flavin-dependent oxidoreductase</fullName>
    </submittedName>
</protein>
<feature type="domain" description="Luciferase-like" evidence="3">
    <location>
        <begin position="57"/>
        <end position="354"/>
    </location>
</feature>
<reference evidence="4 5" key="1">
    <citation type="submission" date="2020-12" db="EMBL/GenBank/DDBJ databases">
        <title>A novel species.</title>
        <authorList>
            <person name="Li K."/>
        </authorList>
    </citation>
    <scope>NUCLEOTIDE SEQUENCE [LARGE SCALE GENOMIC DNA]</scope>
    <source>
        <strain evidence="4 5">ZYC-3</strain>
    </source>
</reference>
<dbReference type="PANTHER" id="PTHR43244">
    <property type="match status" value="1"/>
</dbReference>
<evidence type="ECO:0000256" key="2">
    <source>
        <dbReference type="SAM" id="MobiDB-lite"/>
    </source>
</evidence>
<proteinExistence type="predicted"/>
<dbReference type="AlphaFoldDB" id="A0A7T7RGL3"/>
<evidence type="ECO:0000313" key="4">
    <source>
        <dbReference type="EMBL" id="QQM45841.1"/>
    </source>
</evidence>
<sequence>MTAPHKGRGELRAQPQPAGSQGPTLPAGRSAQPAPPPDAAAANHPPLRVGIRIPPCDRADRVVETVRHAESTGFDDAWFPDSQLLWRDVFTTLTAAALGTERIGLGTAVTNLATRHPAVVASAARSVAELAPGRFKLGLGVGNSSVGPVGLRQTTSAEMREGLGLLRALLDGEEWEFEGKVRSRLRDPGPGVPLHLAASGPRNLRLAGEIADGVILLSGISPTTLASATARVREGAETAGRAADAIPLTVSAFCAVTDDVAAEARLLKPICASIAQNGGASFLALAGIDVDVPAHVEGIYPDLVHAEDWPRAVEICSAWISDENALRFAEEFCLFGTPARIAERLRALHAAGVTGVLLQHVGSYDPPTALIEAIGESVLPTLAPSTPGKADPG</sequence>
<evidence type="ECO:0000256" key="1">
    <source>
        <dbReference type="ARBA" id="ARBA00023002"/>
    </source>
</evidence>
<dbReference type="InterPro" id="IPR011251">
    <property type="entry name" value="Luciferase-like_dom"/>
</dbReference>
<dbReference type="GO" id="GO:0016705">
    <property type="term" value="F:oxidoreductase activity, acting on paired donors, with incorporation or reduction of molecular oxygen"/>
    <property type="evidence" value="ECO:0007669"/>
    <property type="project" value="InterPro"/>
</dbReference>
<accession>A0A7T7RGL3</accession>
<dbReference type="InterPro" id="IPR036661">
    <property type="entry name" value="Luciferase-like_sf"/>
</dbReference>
<name>A0A7T7RGL3_9ACTN</name>
<dbReference type="SUPFAM" id="SSF51679">
    <property type="entry name" value="Bacterial luciferase-like"/>
    <property type="match status" value="1"/>
</dbReference>
<dbReference type="Gene3D" id="3.20.20.30">
    <property type="entry name" value="Luciferase-like domain"/>
    <property type="match status" value="1"/>
</dbReference>
<dbReference type="PANTHER" id="PTHR43244:SF1">
    <property type="entry name" value="5,10-METHYLENETETRAHYDROMETHANOPTERIN REDUCTASE"/>
    <property type="match status" value="1"/>
</dbReference>